<dbReference type="EMBL" id="CM047742">
    <property type="protein sequence ID" value="KAJ0035806.1"/>
    <property type="molecule type" value="Genomic_DNA"/>
</dbReference>
<keyword evidence="2" id="KW-1185">Reference proteome</keyword>
<accession>A0ACC0YFA2</accession>
<comment type="caution">
    <text evidence="1">The sequence shown here is derived from an EMBL/GenBank/DDBJ whole genome shotgun (WGS) entry which is preliminary data.</text>
</comment>
<sequence>MVLGSGSGKTLSTCCHGVSCDKVRGEFARCSNMKLGVRASGTRVYGDEMNFIKRREVIGLVLGVSSLLLESVEAKAAGLPPEEKPRLCDQICEKELENVPMVTTESGLQYKDIKVGEGPKPPIGFQILAHILCVFSVKYFIKQRAIVLSFSHCFLIPKVNNNGQDQKPNKKEGPHYFSIFTCWLRDTIMWLEDGYETPLSSAMLLMRWRDGRIIHYWKGNAWTTPYLI</sequence>
<protein>
    <submittedName>
        <fullName evidence="1">Uncharacterized protein</fullName>
    </submittedName>
</protein>
<proteinExistence type="predicted"/>
<name>A0ACC0YFA2_9ROSI</name>
<dbReference type="Proteomes" id="UP001163603">
    <property type="component" value="Chromosome 7"/>
</dbReference>
<reference evidence="2" key="1">
    <citation type="journal article" date="2023" name="G3 (Bethesda)">
        <title>Genome assembly and association tests identify interacting loci associated with vigor, precocity, and sex in interspecific pistachio rootstocks.</title>
        <authorList>
            <person name="Palmer W."/>
            <person name="Jacygrad E."/>
            <person name="Sagayaradj S."/>
            <person name="Cavanaugh K."/>
            <person name="Han R."/>
            <person name="Bertier L."/>
            <person name="Beede B."/>
            <person name="Kafkas S."/>
            <person name="Golino D."/>
            <person name="Preece J."/>
            <person name="Michelmore R."/>
        </authorList>
    </citation>
    <scope>NUCLEOTIDE SEQUENCE [LARGE SCALE GENOMIC DNA]</scope>
</reference>
<evidence type="ECO:0000313" key="1">
    <source>
        <dbReference type="EMBL" id="KAJ0035806.1"/>
    </source>
</evidence>
<organism evidence="1 2">
    <name type="scientific">Pistacia integerrima</name>
    <dbReference type="NCBI Taxonomy" id="434235"/>
    <lineage>
        <taxon>Eukaryota</taxon>
        <taxon>Viridiplantae</taxon>
        <taxon>Streptophyta</taxon>
        <taxon>Embryophyta</taxon>
        <taxon>Tracheophyta</taxon>
        <taxon>Spermatophyta</taxon>
        <taxon>Magnoliopsida</taxon>
        <taxon>eudicotyledons</taxon>
        <taxon>Gunneridae</taxon>
        <taxon>Pentapetalae</taxon>
        <taxon>rosids</taxon>
        <taxon>malvids</taxon>
        <taxon>Sapindales</taxon>
        <taxon>Anacardiaceae</taxon>
        <taxon>Pistacia</taxon>
    </lineage>
</organism>
<evidence type="ECO:0000313" key="2">
    <source>
        <dbReference type="Proteomes" id="UP001163603"/>
    </source>
</evidence>
<gene>
    <name evidence="1" type="ORF">Pint_26006</name>
</gene>